<keyword evidence="9" id="KW-1185">Reference proteome</keyword>
<protein>
    <submittedName>
        <fullName evidence="8">Thiamine pyrophosphate protein</fullName>
    </submittedName>
</protein>
<dbReference type="GO" id="GO:0000287">
    <property type="term" value="F:magnesium ion binding"/>
    <property type="evidence" value="ECO:0007669"/>
    <property type="project" value="InterPro"/>
</dbReference>
<feature type="domain" description="Thiamine pyrophosphate enzyme central" evidence="5">
    <location>
        <begin position="203"/>
        <end position="336"/>
    </location>
</feature>
<proteinExistence type="inferred from homology"/>
<comment type="caution">
    <text evidence="8">The sequence shown here is derived from an EMBL/GenBank/DDBJ whole genome shotgun (WGS) entry which is preliminary data.</text>
</comment>
<dbReference type="GO" id="GO:0009099">
    <property type="term" value="P:L-valine biosynthetic process"/>
    <property type="evidence" value="ECO:0007669"/>
    <property type="project" value="TreeGrafter"/>
</dbReference>
<name>A0A8J2Z9I5_9PROT</name>
<evidence type="ECO:0000259" key="5">
    <source>
        <dbReference type="Pfam" id="PF00205"/>
    </source>
</evidence>
<dbReference type="InterPro" id="IPR045229">
    <property type="entry name" value="TPP_enz"/>
</dbReference>
<organism evidence="8 9">
    <name type="scientific">Caldovatus sediminis</name>
    <dbReference type="NCBI Taxonomy" id="2041189"/>
    <lineage>
        <taxon>Bacteria</taxon>
        <taxon>Pseudomonadati</taxon>
        <taxon>Pseudomonadota</taxon>
        <taxon>Alphaproteobacteria</taxon>
        <taxon>Acetobacterales</taxon>
        <taxon>Roseomonadaceae</taxon>
        <taxon>Caldovatus</taxon>
    </lineage>
</organism>
<accession>A0A8J2Z9I5</accession>
<dbReference type="Pfam" id="PF00205">
    <property type="entry name" value="TPP_enzyme_M"/>
    <property type="match status" value="1"/>
</dbReference>
<dbReference type="GO" id="GO:0005948">
    <property type="term" value="C:acetolactate synthase complex"/>
    <property type="evidence" value="ECO:0007669"/>
    <property type="project" value="TreeGrafter"/>
</dbReference>
<dbReference type="SUPFAM" id="SSF52518">
    <property type="entry name" value="Thiamin diphosphate-binding fold (THDP-binding)"/>
    <property type="match status" value="2"/>
</dbReference>
<evidence type="ECO:0000313" key="9">
    <source>
        <dbReference type="Proteomes" id="UP000597507"/>
    </source>
</evidence>
<feature type="compositionally biased region" description="Low complexity" evidence="4">
    <location>
        <begin position="567"/>
        <end position="584"/>
    </location>
</feature>
<comment type="similarity">
    <text evidence="1 3">Belongs to the TPP enzyme family.</text>
</comment>
<dbReference type="SUPFAM" id="SSF52467">
    <property type="entry name" value="DHS-like NAD/FAD-binding domain"/>
    <property type="match status" value="1"/>
</dbReference>
<feature type="domain" description="Thiamine pyrophosphate enzyme TPP-binding" evidence="6">
    <location>
        <begin position="396"/>
        <end position="541"/>
    </location>
</feature>
<dbReference type="Pfam" id="PF02776">
    <property type="entry name" value="TPP_enzyme_N"/>
    <property type="match status" value="1"/>
</dbReference>
<dbReference type="InterPro" id="IPR029035">
    <property type="entry name" value="DHS-like_NAD/FAD-binding_dom"/>
</dbReference>
<dbReference type="GO" id="GO:0030976">
    <property type="term" value="F:thiamine pyrophosphate binding"/>
    <property type="evidence" value="ECO:0007669"/>
    <property type="project" value="InterPro"/>
</dbReference>
<dbReference type="PANTHER" id="PTHR18968:SF120">
    <property type="entry name" value="ACETOLACTATE SYNTHASE LARGE SUBUNIT"/>
    <property type="match status" value="1"/>
</dbReference>
<dbReference type="InterPro" id="IPR000399">
    <property type="entry name" value="TPP-bd_CS"/>
</dbReference>
<dbReference type="InterPro" id="IPR012000">
    <property type="entry name" value="Thiamin_PyroP_enz_cen_dom"/>
</dbReference>
<dbReference type="Gene3D" id="3.40.50.970">
    <property type="match status" value="2"/>
</dbReference>
<dbReference type="EMBL" id="BMKS01000003">
    <property type="protein sequence ID" value="GGG25013.1"/>
    <property type="molecule type" value="Genomic_DNA"/>
</dbReference>
<dbReference type="Gene3D" id="3.40.50.1220">
    <property type="entry name" value="TPP-binding domain"/>
    <property type="match status" value="1"/>
</dbReference>
<evidence type="ECO:0000256" key="1">
    <source>
        <dbReference type="ARBA" id="ARBA00007812"/>
    </source>
</evidence>
<dbReference type="InterPro" id="IPR012001">
    <property type="entry name" value="Thiamin_PyroP_enz_TPP-bd_dom"/>
</dbReference>
<reference evidence="8 9" key="1">
    <citation type="journal article" date="2014" name="Int. J. Syst. Evol. Microbiol.">
        <title>Complete genome sequence of Corynebacterium casei LMG S-19264T (=DSM 44701T), isolated from a smear-ripened cheese.</title>
        <authorList>
            <consortium name="US DOE Joint Genome Institute (JGI-PGF)"/>
            <person name="Walter F."/>
            <person name="Albersmeier A."/>
            <person name="Kalinowski J."/>
            <person name="Ruckert C."/>
        </authorList>
    </citation>
    <scope>NUCLEOTIDE SEQUENCE [LARGE SCALE GENOMIC DNA]</scope>
    <source>
        <strain evidence="8 9">CGMCC 1.16330</strain>
    </source>
</reference>
<dbReference type="FunFam" id="3.40.50.970:FF:000007">
    <property type="entry name" value="Acetolactate synthase"/>
    <property type="match status" value="1"/>
</dbReference>
<gene>
    <name evidence="8" type="ORF">GCM10010964_11290</name>
</gene>
<evidence type="ECO:0000256" key="4">
    <source>
        <dbReference type="SAM" id="MobiDB-lite"/>
    </source>
</evidence>
<dbReference type="Pfam" id="PF02775">
    <property type="entry name" value="TPP_enzyme_C"/>
    <property type="match status" value="1"/>
</dbReference>
<dbReference type="GO" id="GO:0003984">
    <property type="term" value="F:acetolactate synthase activity"/>
    <property type="evidence" value="ECO:0007669"/>
    <property type="project" value="TreeGrafter"/>
</dbReference>
<dbReference type="AlphaFoldDB" id="A0A8J2Z9I5"/>
<evidence type="ECO:0000256" key="3">
    <source>
        <dbReference type="RuleBase" id="RU362132"/>
    </source>
</evidence>
<evidence type="ECO:0000259" key="7">
    <source>
        <dbReference type="Pfam" id="PF02776"/>
    </source>
</evidence>
<dbReference type="RefSeq" id="WP_188899046.1">
    <property type="nucleotide sequence ID" value="NZ_BMKS01000003.1"/>
</dbReference>
<evidence type="ECO:0000256" key="2">
    <source>
        <dbReference type="ARBA" id="ARBA00023052"/>
    </source>
</evidence>
<keyword evidence="2 3" id="KW-0786">Thiamine pyrophosphate</keyword>
<dbReference type="CDD" id="cd07035">
    <property type="entry name" value="TPP_PYR_POX_like"/>
    <property type="match status" value="1"/>
</dbReference>
<dbReference type="GO" id="GO:0050660">
    <property type="term" value="F:flavin adenine dinucleotide binding"/>
    <property type="evidence" value="ECO:0007669"/>
    <property type="project" value="TreeGrafter"/>
</dbReference>
<evidence type="ECO:0000259" key="6">
    <source>
        <dbReference type="Pfam" id="PF02775"/>
    </source>
</evidence>
<dbReference type="PANTHER" id="PTHR18968">
    <property type="entry name" value="THIAMINE PYROPHOSPHATE ENZYMES"/>
    <property type="match status" value="1"/>
</dbReference>
<feature type="domain" description="Thiamine pyrophosphate enzyme N-terminal TPP-binding" evidence="7">
    <location>
        <begin position="16"/>
        <end position="129"/>
    </location>
</feature>
<dbReference type="InterPro" id="IPR011766">
    <property type="entry name" value="TPP_enzyme_TPP-bd"/>
</dbReference>
<dbReference type="PROSITE" id="PS00187">
    <property type="entry name" value="TPP_ENZYMES"/>
    <property type="match status" value="1"/>
</dbReference>
<dbReference type="NCBIfam" id="NF006052">
    <property type="entry name" value="PRK08199.1"/>
    <property type="match status" value="1"/>
</dbReference>
<dbReference type="Proteomes" id="UP000597507">
    <property type="component" value="Unassembled WGS sequence"/>
</dbReference>
<dbReference type="GO" id="GO:0009097">
    <property type="term" value="P:isoleucine biosynthetic process"/>
    <property type="evidence" value="ECO:0007669"/>
    <property type="project" value="TreeGrafter"/>
</dbReference>
<dbReference type="InterPro" id="IPR029061">
    <property type="entry name" value="THDP-binding"/>
</dbReference>
<feature type="region of interest" description="Disordered" evidence="4">
    <location>
        <begin position="561"/>
        <end position="599"/>
    </location>
</feature>
<sequence length="599" mass="63743">MPETRRGAAHHAPRPGGKLLADALVAQGVTHAFCVPGESYLDLLDGLYAVRNRITLVTCRFEAGAVHMAEAYGKLTGRPGVAIVTRGPGACHASIGVHVAYQDSTPLVLIVGQIPFGETDRESFQEVDYRRMFAPLAKWVTQIDDAARIPELMAHAFDVAVSGRPGPVVVAISEEMQKEMASVPDIGPAPVLPPHPAPEAMPRLMAMLAKAQRPLAVLGGSRWTAEGRAAIREFLVANDLPVAVSFRRQGLFPGAHPNFVGDLGVGADPGLVARAKEADLILAIGTRLGEPVSQGYTLLDMAGHGTPIVHVYPEQGEIGRVYRPALGIVSDLNAFARLAAETPPVRHPAWSGWTKEARAARLEQAKAPDYAGPLNLAVALQALEKVLPSDTIFTTDAGNFATWPTRFMHLAEGQDFLGPTNGAMGYGVPAAIGAKIVHPERTVVCFVGDGGFLMTGQEIATAFHHAVAPIILVFNNQMYGTIRMHQERSYPGRVSGTALTNPDFAKFIESFGGHGETVERTEDLVPAFRRAVESGRPAVIELVMNPEQITNRATIADLREQARRAAETAAKPPAGAAAATAAHGGTPGPAPRRIGPRNR</sequence>
<dbReference type="CDD" id="cd00568">
    <property type="entry name" value="TPP_enzymes"/>
    <property type="match status" value="1"/>
</dbReference>
<evidence type="ECO:0000313" key="8">
    <source>
        <dbReference type="EMBL" id="GGG25013.1"/>
    </source>
</evidence>